<dbReference type="PROSITE" id="PS50082">
    <property type="entry name" value="WD_REPEATS_2"/>
    <property type="match status" value="3"/>
</dbReference>
<evidence type="ECO:0000313" key="6">
    <source>
        <dbReference type="EMBL" id="KAK7459678.1"/>
    </source>
</evidence>
<name>A0ABR1JF82_9AGAR</name>
<dbReference type="SUPFAM" id="SSF50998">
    <property type="entry name" value="Quinoprotein alcohol dehydrogenase-like"/>
    <property type="match status" value="1"/>
</dbReference>
<dbReference type="Pfam" id="PF24883">
    <property type="entry name" value="NPHP3_N"/>
    <property type="match status" value="1"/>
</dbReference>
<dbReference type="SMART" id="SM00320">
    <property type="entry name" value="WD40"/>
    <property type="match status" value="7"/>
</dbReference>
<dbReference type="Pfam" id="PF00400">
    <property type="entry name" value="WD40"/>
    <property type="match status" value="1"/>
</dbReference>
<dbReference type="Gene3D" id="2.130.10.10">
    <property type="entry name" value="YVTN repeat-like/Quinoprotein amine dehydrogenase"/>
    <property type="match status" value="3"/>
</dbReference>
<protein>
    <recommendedName>
        <fullName evidence="5">Nephrocystin 3-like N-terminal domain-containing protein</fullName>
    </recommendedName>
</protein>
<gene>
    <name evidence="6" type="ORF">VKT23_009659</name>
</gene>
<accession>A0ABR1JF82</accession>
<organism evidence="6 7">
    <name type="scientific">Marasmiellus scandens</name>
    <dbReference type="NCBI Taxonomy" id="2682957"/>
    <lineage>
        <taxon>Eukaryota</taxon>
        <taxon>Fungi</taxon>
        <taxon>Dikarya</taxon>
        <taxon>Basidiomycota</taxon>
        <taxon>Agaricomycotina</taxon>
        <taxon>Agaricomycetes</taxon>
        <taxon>Agaricomycetidae</taxon>
        <taxon>Agaricales</taxon>
        <taxon>Marasmiineae</taxon>
        <taxon>Omphalotaceae</taxon>
        <taxon>Marasmiellus</taxon>
    </lineage>
</organism>
<evidence type="ECO:0000256" key="1">
    <source>
        <dbReference type="ARBA" id="ARBA00022574"/>
    </source>
</evidence>
<reference evidence="6 7" key="1">
    <citation type="submission" date="2024-01" db="EMBL/GenBank/DDBJ databases">
        <title>A draft genome for the cacao thread blight pathogen Marasmiellus scandens.</title>
        <authorList>
            <person name="Baruah I.K."/>
            <person name="Leung J."/>
            <person name="Bukari Y."/>
            <person name="Amoako-Attah I."/>
            <person name="Meinhardt L.W."/>
            <person name="Bailey B.A."/>
            <person name="Cohen S.P."/>
        </authorList>
    </citation>
    <scope>NUCLEOTIDE SEQUENCE [LARGE SCALE GENOMIC DNA]</scope>
    <source>
        <strain evidence="6 7">GH-19</strain>
    </source>
</reference>
<evidence type="ECO:0000313" key="7">
    <source>
        <dbReference type="Proteomes" id="UP001498398"/>
    </source>
</evidence>
<feature type="compositionally biased region" description="Basic and acidic residues" evidence="4">
    <location>
        <begin position="1388"/>
        <end position="1399"/>
    </location>
</feature>
<evidence type="ECO:0000256" key="3">
    <source>
        <dbReference type="PROSITE-ProRule" id="PRU00221"/>
    </source>
</evidence>
<sequence length="1552" mass="175154">MEPEPTGEVKAYSRHLEIKVLSGSNLAFTKSIVRKNPSFYVEIHVADLPVRYTEPNKDGVLLTGVSLTSHVRFNVLDQGLRLFSPRRRVSEHEENKDILGWVDQSVQELLTPHTQDPIILDLKPKGGQIQIQVEEKTANTSLEAIDSTASDNGNPFDFDENESTSDSLTTIINIIEKLGTVIQFVAAGVPYVQTIVSALSFFCQSIGAEIKIDKHIKRLIGQMRRLYFFIDTLEGKDSLSDQFKTVINAILKQTVECAYFLGDYSRQCFTVRVGKSILSNKGHDKIDDFLEAFMILGQSLDRGTLMELVHVSLRTEASLAALHDDIKKHDERNEIFRSLDPISYHAWESRPRCQEGTCTQTIDSIVRWVNNPPDPHSRVLWLHGLAGTGKSTIATTIADFYTQLNRLGAFIYFNRKEVERSRPEGVIRSMAYNLSEFDCRIRREVLKSIKANLNVSKMPPEVQFNALIFQPLDALKELLREGPIVIVIDALDECTGGENDTQQAFFDVLENNTAALPDMVRIIITARSSFRFRSHLKDPDREIRHITPYKLERSYIDVKSYIHRSLKKTKGIALQDLETLVQLADGLFIWAAVALRYILGRRTQSRFPERNLKKLVKNHTLQDLDGLYATALEAADSWYEEDQDRICAVLGVIMFAKTPLLPDTIDSLLEEEDYAGRIVEGLESVLDHNPGGAVTIPHVTFSEYLSTCSDKPWYIDTQAHKNALADHCLSTLCRAFENTELSIAQSVEPEAAAYSCRFWILHILEMMPTPNGFDEVLLDFLKKHLIHWFEAMSILQSSHTCAGLLEQLHTWVVKPQIFFSATLHQLIYDGMRFATFFSDTIAEHPTSISLLAIPFVPSESQMYKYFHHDIFPTVFGGYQCQWSRSLRVLRQLDKSIQCLAISADGKKLLATGECKDPLDEDTGIPQLRLWDISTSLEVIPAVKLDGCSVTEFSQDGTKIWCASDDGTLRELNAVTGKTNWKLSQNDWLVQSGVGQQNLPEEPERVSNQLEGLQIMKEKVLQKENQNLDNGKIAAYLDIEPPKFSDRPRENFSNAGILNTGTWHVSNDSYQQIKASTKQRKFTSIAFSPQQQVVILGQDNGELHIFDLVKKQTITTVPGPSLPNPPVDYVTRFFRSIVFDEAGSRFAVASRQGEIEIRDTHSGMISFRLKGDSRPAITMKFNADKLISSAMDGSIRIWDLNSRAVISNVQAGIAEREFYLPLCIDPSGQLIVSTTENGTMHIWDVQSGQRVGVLQGPCNPACTIMFSSDRSRMVSGAELNDIQIWDVSSFDEVPMIQRHDRPVHRVTISADGLCVRSWRTYKHHDDDVSQDAGGWDVKFWDVITGKELKMQSYDGRAVFAFGGSDVVVPSTESNLVRRKDEQEEGEEKGDEKKEENRGEICEGEEKECEVQEAPTGGSESNQSESSALEKMVRKIPLFLSEGSGSKEWSIPTEGYWVERIKLSNATFSRIIEAVDSDVKGIVVRRMREVDGNIESKEIWRLPTELGRCRSMASKGNVLTFGMWDGRVFSIYFPDEFLGRDNVVKVFYSKDEIN</sequence>
<dbReference type="PROSITE" id="PS50294">
    <property type="entry name" value="WD_REPEATS_REGION"/>
    <property type="match status" value="1"/>
</dbReference>
<evidence type="ECO:0000256" key="2">
    <source>
        <dbReference type="ARBA" id="ARBA00022737"/>
    </source>
</evidence>
<evidence type="ECO:0000256" key="4">
    <source>
        <dbReference type="SAM" id="MobiDB-lite"/>
    </source>
</evidence>
<dbReference type="InterPro" id="IPR019775">
    <property type="entry name" value="WD40_repeat_CS"/>
</dbReference>
<evidence type="ECO:0000259" key="5">
    <source>
        <dbReference type="Pfam" id="PF24883"/>
    </source>
</evidence>
<keyword evidence="7" id="KW-1185">Reference proteome</keyword>
<dbReference type="EMBL" id="JBANRG010000016">
    <property type="protein sequence ID" value="KAK7459678.1"/>
    <property type="molecule type" value="Genomic_DNA"/>
</dbReference>
<dbReference type="PANTHER" id="PTHR10039:SF17">
    <property type="entry name" value="FUNGAL STAND N-TERMINAL GOODBYE DOMAIN-CONTAINING PROTEIN-RELATED"/>
    <property type="match status" value="1"/>
</dbReference>
<dbReference type="PANTHER" id="PTHR10039">
    <property type="entry name" value="AMELOGENIN"/>
    <property type="match status" value="1"/>
</dbReference>
<dbReference type="Proteomes" id="UP001498398">
    <property type="component" value="Unassembled WGS sequence"/>
</dbReference>
<dbReference type="Gene3D" id="3.40.50.300">
    <property type="entry name" value="P-loop containing nucleotide triphosphate hydrolases"/>
    <property type="match status" value="1"/>
</dbReference>
<dbReference type="InterPro" id="IPR015943">
    <property type="entry name" value="WD40/YVTN_repeat-like_dom_sf"/>
</dbReference>
<dbReference type="InterPro" id="IPR001680">
    <property type="entry name" value="WD40_rpt"/>
</dbReference>
<feature type="repeat" description="WD" evidence="3">
    <location>
        <begin position="1221"/>
        <end position="1252"/>
    </location>
</feature>
<dbReference type="InterPro" id="IPR011047">
    <property type="entry name" value="Quinoprotein_ADH-like_sf"/>
</dbReference>
<feature type="domain" description="Nephrocystin 3-like N-terminal" evidence="5">
    <location>
        <begin position="356"/>
        <end position="527"/>
    </location>
</feature>
<dbReference type="InterPro" id="IPR056884">
    <property type="entry name" value="NPHP3-like_N"/>
</dbReference>
<feature type="compositionally biased region" description="Polar residues" evidence="4">
    <location>
        <begin position="1416"/>
        <end position="1425"/>
    </location>
</feature>
<proteinExistence type="predicted"/>
<dbReference type="SUPFAM" id="SSF52540">
    <property type="entry name" value="P-loop containing nucleoside triphosphate hydrolases"/>
    <property type="match status" value="1"/>
</dbReference>
<comment type="caution">
    <text evidence="6">The sequence shown here is derived from an EMBL/GenBank/DDBJ whole genome shotgun (WGS) entry which is preliminary data.</text>
</comment>
<feature type="region of interest" description="Disordered" evidence="4">
    <location>
        <begin position="1371"/>
        <end position="1425"/>
    </location>
</feature>
<feature type="repeat" description="WD" evidence="3">
    <location>
        <begin position="1253"/>
        <end position="1294"/>
    </location>
</feature>
<keyword evidence="1 3" id="KW-0853">WD repeat</keyword>
<keyword evidence="2" id="KW-0677">Repeat</keyword>
<dbReference type="PROSITE" id="PS00678">
    <property type="entry name" value="WD_REPEATS_1"/>
    <property type="match status" value="2"/>
</dbReference>
<dbReference type="InterPro" id="IPR027417">
    <property type="entry name" value="P-loop_NTPase"/>
</dbReference>
<feature type="repeat" description="WD" evidence="3">
    <location>
        <begin position="1168"/>
        <end position="1207"/>
    </location>
</feature>